<feature type="active site" description="Acyl-thioester intermediate" evidence="6 8">
    <location>
        <position position="175"/>
    </location>
</feature>
<evidence type="ECO:0000256" key="1">
    <source>
        <dbReference type="ARBA" id="ARBA00004821"/>
    </source>
</evidence>
<dbReference type="RefSeq" id="WP_013219560.1">
    <property type="nucleotide sequence ID" value="NC_014315.1"/>
</dbReference>
<comment type="miscellaneous">
    <text evidence="6">In the reaction, the free carboxyl group of octanoic acid is attached via an amide linkage to the epsilon-amino group of a specific lysine residue of lipoyl domains of lipoate-dependent enzymes.</text>
</comment>
<dbReference type="OrthoDB" id="9787061at2"/>
<dbReference type="GO" id="GO:0005737">
    <property type="term" value="C:cytoplasm"/>
    <property type="evidence" value="ECO:0007669"/>
    <property type="project" value="UniProtKB-SubCell"/>
</dbReference>
<dbReference type="KEGG" id="nwa:Nwat_0487"/>
<feature type="domain" description="BPL/LPL catalytic" evidence="11">
    <location>
        <begin position="38"/>
        <end position="213"/>
    </location>
</feature>
<comment type="catalytic activity">
    <reaction evidence="6 7">
        <text>octanoyl-[ACP] + L-lysyl-[protein] = N(6)-octanoyl-L-lysyl-[protein] + holo-[ACP] + H(+)</text>
        <dbReference type="Rhea" id="RHEA:17665"/>
        <dbReference type="Rhea" id="RHEA-COMP:9636"/>
        <dbReference type="Rhea" id="RHEA-COMP:9685"/>
        <dbReference type="Rhea" id="RHEA-COMP:9752"/>
        <dbReference type="Rhea" id="RHEA-COMP:9928"/>
        <dbReference type="ChEBI" id="CHEBI:15378"/>
        <dbReference type="ChEBI" id="CHEBI:29969"/>
        <dbReference type="ChEBI" id="CHEBI:64479"/>
        <dbReference type="ChEBI" id="CHEBI:78463"/>
        <dbReference type="ChEBI" id="CHEBI:78809"/>
        <dbReference type="EC" id="2.3.1.181"/>
    </reaction>
</comment>
<sequence length="224" mass="25326">MNKKIPVGVDTLRIRNLGLHDYNTVWQAMRDFTARRDNATVDELWWVEHPPVFTLGLNGQECHLRDVGGIPVVRCDRGGQVTYHGPGQSIVYILVDLRRRALGVRQLVDALELSVVDLLQSYEIEAERRAKAPGVYVQGGKIASLGLRVRGGCCYHGLSLNVAMDLSPFYRIDPCGYSGMEVIDLKRLGKVLPLAVVQQNLSRYLMRRLGYLAPFYEEENRMIK</sequence>
<dbReference type="PANTHER" id="PTHR10993">
    <property type="entry name" value="OCTANOYLTRANSFERASE"/>
    <property type="match status" value="1"/>
</dbReference>
<evidence type="ECO:0000259" key="11">
    <source>
        <dbReference type="PROSITE" id="PS51733"/>
    </source>
</evidence>
<feature type="site" description="Lowers pKa of active site Cys" evidence="6 10">
    <location>
        <position position="141"/>
    </location>
</feature>
<dbReference type="HOGENOM" id="CLU_035168_3_1_6"/>
<dbReference type="EC" id="2.3.1.181" evidence="6 7"/>
<evidence type="ECO:0000313" key="12">
    <source>
        <dbReference type="EMBL" id="ADJ27452.1"/>
    </source>
</evidence>
<keyword evidence="4 6" id="KW-0012">Acyltransferase</keyword>
<dbReference type="GO" id="GO:0009249">
    <property type="term" value="P:protein lipoylation"/>
    <property type="evidence" value="ECO:0007669"/>
    <property type="project" value="InterPro"/>
</dbReference>
<keyword evidence="3 6" id="KW-0808">Transferase</keyword>
<dbReference type="CDD" id="cd16444">
    <property type="entry name" value="LipB"/>
    <property type="match status" value="1"/>
</dbReference>
<keyword evidence="13" id="KW-1185">Reference proteome</keyword>
<dbReference type="EMBL" id="CP002086">
    <property type="protein sequence ID" value="ADJ27452.1"/>
    <property type="molecule type" value="Genomic_DNA"/>
</dbReference>
<evidence type="ECO:0000256" key="10">
    <source>
        <dbReference type="PIRSR" id="PIRSR016262-3"/>
    </source>
</evidence>
<feature type="binding site" evidence="6 9">
    <location>
        <begin position="144"/>
        <end position="146"/>
    </location>
    <ligand>
        <name>substrate</name>
    </ligand>
</feature>
<evidence type="ECO:0000256" key="5">
    <source>
        <dbReference type="ARBA" id="ARBA00024732"/>
    </source>
</evidence>
<dbReference type="UniPathway" id="UPA00538">
    <property type="reaction ID" value="UER00592"/>
</dbReference>
<dbReference type="PROSITE" id="PS01313">
    <property type="entry name" value="LIPB"/>
    <property type="match status" value="1"/>
</dbReference>
<dbReference type="HAMAP" id="MF_00013">
    <property type="entry name" value="LipB"/>
    <property type="match status" value="1"/>
</dbReference>
<dbReference type="NCBIfam" id="NF010922">
    <property type="entry name" value="PRK14342.1"/>
    <property type="match status" value="1"/>
</dbReference>
<dbReference type="Gene3D" id="3.30.930.10">
    <property type="entry name" value="Bira Bifunctional Protein, Domain 2"/>
    <property type="match status" value="1"/>
</dbReference>
<dbReference type="AlphaFoldDB" id="D8KAD7"/>
<proteinExistence type="inferred from homology"/>
<evidence type="ECO:0000256" key="3">
    <source>
        <dbReference type="ARBA" id="ARBA00022679"/>
    </source>
</evidence>
<comment type="pathway">
    <text evidence="1 6 7">Protein modification; protein lipoylation via endogenous pathway; protein N(6)-(lipoyl)lysine from octanoyl-[acyl-carrier-protein]: step 1/2.</text>
</comment>
<reference evidence="12 13" key="1">
    <citation type="submission" date="2010-06" db="EMBL/GenBank/DDBJ databases">
        <title>Complete sequence of chromosome of Nitrosococcus watsoni C-113.</title>
        <authorList>
            <consortium name="US DOE Joint Genome Institute"/>
            <person name="Lucas S."/>
            <person name="Copeland A."/>
            <person name="Lapidus A."/>
            <person name="Cheng J.-F."/>
            <person name="Bruce D."/>
            <person name="Goodwin L."/>
            <person name="Pitluck S."/>
            <person name="Malfatti S.A."/>
            <person name="Chain P.S.G."/>
            <person name="Land M."/>
            <person name="Hauser L."/>
            <person name="Kyrpides N."/>
            <person name="Ivanova N."/>
            <person name="Cambell M.A."/>
            <person name="Heidelberg J.F."/>
            <person name="Klotz M.G."/>
            <person name="Woyke T."/>
        </authorList>
    </citation>
    <scope>NUCLEOTIDE SEQUENCE [LARGE SCALE GENOMIC DNA]</scope>
    <source>
        <strain evidence="12 13">C-113</strain>
    </source>
</reference>
<dbReference type="PIRSF" id="PIRSF016262">
    <property type="entry name" value="LPLase"/>
    <property type="match status" value="1"/>
</dbReference>
<dbReference type="InterPro" id="IPR020605">
    <property type="entry name" value="Octanoyltransferase_CS"/>
</dbReference>
<comment type="function">
    <text evidence="5 6 7">Catalyzes the transfer of endogenously produced octanoic acid from octanoyl-acyl-carrier-protein onto the lipoyl domains of lipoate-dependent enzymes. Lipoyl-ACP can also act as a substrate although octanoyl-ACP is likely to be the physiological substrate.</text>
</comment>
<accession>D8KAD7</accession>
<dbReference type="Pfam" id="PF21948">
    <property type="entry name" value="LplA-B_cat"/>
    <property type="match status" value="1"/>
</dbReference>
<evidence type="ECO:0000256" key="4">
    <source>
        <dbReference type="ARBA" id="ARBA00023315"/>
    </source>
</evidence>
<dbReference type="GO" id="GO:0033819">
    <property type="term" value="F:lipoyl(octanoyl) transferase activity"/>
    <property type="evidence" value="ECO:0007669"/>
    <property type="project" value="UniProtKB-EC"/>
</dbReference>
<dbReference type="NCBIfam" id="TIGR00214">
    <property type="entry name" value="lipB"/>
    <property type="match status" value="1"/>
</dbReference>
<comment type="subcellular location">
    <subcellularLocation>
        <location evidence="6">Cytoplasm</location>
    </subcellularLocation>
</comment>
<dbReference type="STRING" id="105559.Nwat_0487"/>
<dbReference type="eggNOG" id="COG0321">
    <property type="taxonomic scope" value="Bacteria"/>
</dbReference>
<evidence type="ECO:0000313" key="13">
    <source>
        <dbReference type="Proteomes" id="UP000000393"/>
    </source>
</evidence>
<dbReference type="InterPro" id="IPR004143">
    <property type="entry name" value="BPL_LPL_catalytic"/>
</dbReference>
<evidence type="ECO:0000256" key="2">
    <source>
        <dbReference type="ARBA" id="ARBA00022490"/>
    </source>
</evidence>
<evidence type="ECO:0000256" key="6">
    <source>
        <dbReference type="HAMAP-Rule" id="MF_00013"/>
    </source>
</evidence>
<keyword evidence="12" id="KW-0436">Ligase</keyword>
<protein>
    <recommendedName>
        <fullName evidence="6 7">Octanoyltransferase</fullName>
        <ecNumber evidence="6 7">2.3.1.181</ecNumber>
    </recommendedName>
    <alternativeName>
        <fullName evidence="6">Lipoate-protein ligase B</fullName>
    </alternativeName>
    <alternativeName>
        <fullName evidence="6">Lipoyl/octanoyl transferase</fullName>
    </alternativeName>
    <alternativeName>
        <fullName evidence="6">Octanoyl-[acyl-carrier-protein]-protein N-octanoyltransferase</fullName>
    </alternativeName>
</protein>
<dbReference type="InterPro" id="IPR000544">
    <property type="entry name" value="Octanoyltransferase"/>
</dbReference>
<keyword evidence="2 6" id="KW-0963">Cytoplasm</keyword>
<dbReference type="SUPFAM" id="SSF55681">
    <property type="entry name" value="Class II aaRS and biotin synthetases"/>
    <property type="match status" value="1"/>
</dbReference>
<evidence type="ECO:0000256" key="8">
    <source>
        <dbReference type="PIRSR" id="PIRSR016262-1"/>
    </source>
</evidence>
<gene>
    <name evidence="6" type="primary">lipB</name>
    <name evidence="12" type="ordered locus">Nwat_0487</name>
</gene>
<feature type="binding site" evidence="6 9">
    <location>
        <begin position="77"/>
        <end position="84"/>
    </location>
    <ligand>
        <name>substrate</name>
    </ligand>
</feature>
<dbReference type="PANTHER" id="PTHR10993:SF7">
    <property type="entry name" value="LIPOYLTRANSFERASE 2, MITOCHONDRIAL-RELATED"/>
    <property type="match status" value="1"/>
</dbReference>
<organism evidence="12 13">
    <name type="scientific">Nitrosococcus watsoni (strain C-113)</name>
    <dbReference type="NCBI Taxonomy" id="105559"/>
    <lineage>
        <taxon>Bacteria</taxon>
        <taxon>Pseudomonadati</taxon>
        <taxon>Pseudomonadota</taxon>
        <taxon>Gammaproteobacteria</taxon>
        <taxon>Chromatiales</taxon>
        <taxon>Chromatiaceae</taxon>
        <taxon>Nitrosococcus</taxon>
    </lineage>
</organism>
<evidence type="ECO:0000256" key="7">
    <source>
        <dbReference type="PIRNR" id="PIRNR016262"/>
    </source>
</evidence>
<name>D8KAD7_NITWC</name>
<dbReference type="Proteomes" id="UP000000393">
    <property type="component" value="Chromosome"/>
</dbReference>
<dbReference type="GO" id="GO:0016874">
    <property type="term" value="F:ligase activity"/>
    <property type="evidence" value="ECO:0007669"/>
    <property type="project" value="UniProtKB-KW"/>
</dbReference>
<dbReference type="InterPro" id="IPR045864">
    <property type="entry name" value="aa-tRNA-synth_II/BPL/LPL"/>
</dbReference>
<feature type="binding site" evidence="6 9">
    <location>
        <begin position="157"/>
        <end position="159"/>
    </location>
    <ligand>
        <name>substrate</name>
    </ligand>
</feature>
<comment type="similarity">
    <text evidence="6 7">Belongs to the LipB family.</text>
</comment>
<evidence type="ECO:0000256" key="9">
    <source>
        <dbReference type="PIRSR" id="PIRSR016262-2"/>
    </source>
</evidence>
<dbReference type="FunFam" id="3.30.930.10:FF:000020">
    <property type="entry name" value="Octanoyltransferase"/>
    <property type="match status" value="1"/>
</dbReference>
<dbReference type="PROSITE" id="PS51733">
    <property type="entry name" value="BPL_LPL_CATALYTIC"/>
    <property type="match status" value="1"/>
</dbReference>